<keyword evidence="1" id="KW-0812">Transmembrane</keyword>
<proteinExistence type="predicted"/>
<evidence type="ECO:0000313" key="3">
    <source>
        <dbReference type="Proteomes" id="UP001595721"/>
    </source>
</evidence>
<evidence type="ECO:0000256" key="1">
    <source>
        <dbReference type="SAM" id="Phobius"/>
    </source>
</evidence>
<comment type="caution">
    <text evidence="2">The sequence shown here is derived from an EMBL/GenBank/DDBJ whole genome shotgun (WGS) entry which is preliminary data.</text>
</comment>
<feature type="transmembrane region" description="Helical" evidence="1">
    <location>
        <begin position="123"/>
        <end position="144"/>
    </location>
</feature>
<accession>A0ABV7R5X4</accession>
<feature type="transmembrane region" description="Helical" evidence="1">
    <location>
        <begin position="156"/>
        <end position="177"/>
    </location>
</feature>
<dbReference type="InterPro" id="IPR009495">
    <property type="entry name" value="NrsF"/>
</dbReference>
<keyword evidence="1" id="KW-1133">Transmembrane helix</keyword>
<keyword evidence="3" id="KW-1185">Reference proteome</keyword>
<dbReference type="Proteomes" id="UP001595721">
    <property type="component" value="Unassembled WGS sequence"/>
</dbReference>
<gene>
    <name evidence="2" type="ORF">ACFOMH_05520</name>
</gene>
<evidence type="ECO:0000313" key="2">
    <source>
        <dbReference type="EMBL" id="MFC3527626.1"/>
    </source>
</evidence>
<dbReference type="RefSeq" id="WP_374423715.1">
    <property type="nucleotide sequence ID" value="NZ_JBHRXJ010000003.1"/>
</dbReference>
<name>A0ABV7R5X4_9RHOB</name>
<protein>
    <submittedName>
        <fullName evidence="2">NrsF family protein</fullName>
    </submittedName>
</protein>
<feature type="transmembrane region" description="Helical" evidence="1">
    <location>
        <begin position="87"/>
        <end position="111"/>
    </location>
</feature>
<feature type="transmembrane region" description="Helical" evidence="1">
    <location>
        <begin position="183"/>
        <end position="206"/>
    </location>
</feature>
<feature type="transmembrane region" description="Helical" evidence="1">
    <location>
        <begin position="57"/>
        <end position="80"/>
    </location>
</feature>
<dbReference type="EMBL" id="JBHRXJ010000003">
    <property type="protein sequence ID" value="MFC3527626.1"/>
    <property type="molecule type" value="Genomic_DNA"/>
</dbReference>
<organism evidence="2 3">
    <name type="scientific">Paracoccus mangrovi</name>
    <dbReference type="NCBI Taxonomy" id="1715645"/>
    <lineage>
        <taxon>Bacteria</taxon>
        <taxon>Pseudomonadati</taxon>
        <taxon>Pseudomonadota</taxon>
        <taxon>Alphaproteobacteria</taxon>
        <taxon>Rhodobacterales</taxon>
        <taxon>Paracoccaceae</taxon>
        <taxon>Paracoccus</taxon>
    </lineage>
</organism>
<dbReference type="Pfam" id="PF06532">
    <property type="entry name" value="NrsF"/>
    <property type="match status" value="1"/>
</dbReference>
<feature type="transmembrane region" description="Helical" evidence="1">
    <location>
        <begin position="24"/>
        <end position="45"/>
    </location>
</feature>
<reference evidence="3" key="1">
    <citation type="journal article" date="2019" name="Int. J. Syst. Evol. Microbiol.">
        <title>The Global Catalogue of Microorganisms (GCM) 10K type strain sequencing project: providing services to taxonomists for standard genome sequencing and annotation.</title>
        <authorList>
            <consortium name="The Broad Institute Genomics Platform"/>
            <consortium name="The Broad Institute Genome Sequencing Center for Infectious Disease"/>
            <person name="Wu L."/>
            <person name="Ma J."/>
        </authorList>
    </citation>
    <scope>NUCLEOTIDE SEQUENCE [LARGE SCALE GENOMIC DNA]</scope>
    <source>
        <strain evidence="3">KCTC 42899</strain>
    </source>
</reference>
<keyword evidence="1" id="KW-0472">Membrane</keyword>
<sequence>MKTDELILSLAQEPAPAPLNPGRIGAAVVAATGFCGALFLALFGIRDGLPGLWSQPLIVAKTLLPALACLLALPALLALLRPGARAGLAAMPAVLPLSAAAGLWIFSFAALEPAQRFVQSTPFAVVECVGLILVIAAPSLWLAIRVLGRGATTRPRLSGALAGLVVGAGASSCYSFFCLQDNPLFYVTWYGTAIAITAAAGAWLGARRLRW</sequence>